<dbReference type="EMBL" id="JANPWB010000002">
    <property type="protein sequence ID" value="KAJ1210654.1"/>
    <property type="molecule type" value="Genomic_DNA"/>
</dbReference>
<sequence>MSQRLPASLSVADGGIALDLSSSGESAGIACQSCSWNRCRAASIGRRLFTMAICLDLIEAAGAVVAVLSPDRQVYKRQSEHLHGSQMAASGMAAGFQGAETHPWPGSEPPPVCASELVLLESWC</sequence>
<organism evidence="1 2">
    <name type="scientific">Pleurodeles waltl</name>
    <name type="common">Iberian ribbed newt</name>
    <dbReference type="NCBI Taxonomy" id="8319"/>
    <lineage>
        <taxon>Eukaryota</taxon>
        <taxon>Metazoa</taxon>
        <taxon>Chordata</taxon>
        <taxon>Craniata</taxon>
        <taxon>Vertebrata</taxon>
        <taxon>Euteleostomi</taxon>
        <taxon>Amphibia</taxon>
        <taxon>Batrachia</taxon>
        <taxon>Caudata</taxon>
        <taxon>Salamandroidea</taxon>
        <taxon>Salamandridae</taxon>
        <taxon>Pleurodelinae</taxon>
        <taxon>Pleurodeles</taxon>
    </lineage>
</organism>
<name>A0AAV7WF05_PLEWA</name>
<evidence type="ECO:0000313" key="1">
    <source>
        <dbReference type="EMBL" id="KAJ1210654.1"/>
    </source>
</evidence>
<evidence type="ECO:0000313" key="2">
    <source>
        <dbReference type="Proteomes" id="UP001066276"/>
    </source>
</evidence>
<keyword evidence="2" id="KW-1185">Reference proteome</keyword>
<comment type="caution">
    <text evidence="1">The sequence shown here is derived from an EMBL/GenBank/DDBJ whole genome shotgun (WGS) entry which is preliminary data.</text>
</comment>
<dbReference type="Proteomes" id="UP001066276">
    <property type="component" value="Chromosome 1_2"/>
</dbReference>
<gene>
    <name evidence="1" type="ORF">NDU88_006016</name>
</gene>
<protein>
    <submittedName>
        <fullName evidence="1">Uncharacterized protein</fullName>
    </submittedName>
</protein>
<dbReference type="AlphaFoldDB" id="A0AAV7WF05"/>
<proteinExistence type="predicted"/>
<accession>A0AAV7WF05</accession>
<reference evidence="1" key="1">
    <citation type="journal article" date="2022" name="bioRxiv">
        <title>Sequencing and chromosome-scale assembly of the giantPleurodeles waltlgenome.</title>
        <authorList>
            <person name="Brown T."/>
            <person name="Elewa A."/>
            <person name="Iarovenko S."/>
            <person name="Subramanian E."/>
            <person name="Araus A.J."/>
            <person name="Petzold A."/>
            <person name="Susuki M."/>
            <person name="Suzuki K.-i.T."/>
            <person name="Hayashi T."/>
            <person name="Toyoda A."/>
            <person name="Oliveira C."/>
            <person name="Osipova E."/>
            <person name="Leigh N.D."/>
            <person name="Simon A."/>
            <person name="Yun M.H."/>
        </authorList>
    </citation>
    <scope>NUCLEOTIDE SEQUENCE</scope>
    <source>
        <strain evidence="1">20211129_DDA</strain>
        <tissue evidence="1">Liver</tissue>
    </source>
</reference>